<sequence length="132" mass="14673">MKIVSIKNLLFISLLVFTLGLMGCRTEPVYNVEDSPVNTIGKTSTTKIKKAIMSAGAGLGWRMKEVKPGHIVATIMKRGTTATVDIPYNKKTYSIVHKTSNGLKYDGSKINKQYNKWIVNLDNAIQQRLIAM</sequence>
<gene>
    <name evidence="1" type="ORF">JAZ07_02550</name>
</gene>
<comment type="caution">
    <text evidence="1">The sequence shown here is derived from an EMBL/GenBank/DDBJ whole genome shotgun (WGS) entry which is preliminary data.</text>
</comment>
<dbReference type="AlphaFoldDB" id="A0A9E4K9Z7"/>
<organism evidence="1 2">
    <name type="scientific">Candidatus Thiodiazotropha taylori</name>
    <dbReference type="NCBI Taxonomy" id="2792791"/>
    <lineage>
        <taxon>Bacteria</taxon>
        <taxon>Pseudomonadati</taxon>
        <taxon>Pseudomonadota</taxon>
        <taxon>Gammaproteobacteria</taxon>
        <taxon>Chromatiales</taxon>
        <taxon>Sedimenticolaceae</taxon>
        <taxon>Candidatus Thiodiazotropha</taxon>
    </lineage>
</organism>
<evidence type="ECO:0000313" key="2">
    <source>
        <dbReference type="Proteomes" id="UP000886667"/>
    </source>
</evidence>
<dbReference type="PROSITE" id="PS51257">
    <property type="entry name" value="PROKAR_LIPOPROTEIN"/>
    <property type="match status" value="1"/>
</dbReference>
<proteinExistence type="predicted"/>
<dbReference type="Proteomes" id="UP000886667">
    <property type="component" value="Unassembled WGS sequence"/>
</dbReference>
<accession>A0A9E4K9Z7</accession>
<name>A0A9E4K9Z7_9GAMM</name>
<evidence type="ECO:0000313" key="1">
    <source>
        <dbReference type="EMBL" id="MCG7945208.1"/>
    </source>
</evidence>
<reference evidence="1" key="1">
    <citation type="journal article" date="2021" name="Proc. Natl. Acad. Sci. U.S.A.">
        <title>Global biogeography of chemosynthetic symbionts reveals both localized and globally distributed symbiont groups. .</title>
        <authorList>
            <person name="Osvatic J.T."/>
            <person name="Wilkins L.G.E."/>
            <person name="Leibrecht L."/>
            <person name="Leray M."/>
            <person name="Zauner S."/>
            <person name="Polzin J."/>
            <person name="Camacho Y."/>
            <person name="Gros O."/>
            <person name="van Gils J.A."/>
            <person name="Eisen J.A."/>
            <person name="Petersen J.M."/>
            <person name="Yuen B."/>
        </authorList>
    </citation>
    <scope>NUCLEOTIDE SEQUENCE</scope>
    <source>
        <strain evidence="1">MAGclacostrist064TRANS</strain>
    </source>
</reference>
<protein>
    <recommendedName>
        <fullName evidence="3">Lipoprotein</fullName>
    </recommendedName>
</protein>
<evidence type="ECO:0008006" key="3">
    <source>
        <dbReference type="Google" id="ProtNLM"/>
    </source>
</evidence>
<dbReference type="EMBL" id="JAEPCM010000058">
    <property type="protein sequence ID" value="MCG7945208.1"/>
    <property type="molecule type" value="Genomic_DNA"/>
</dbReference>